<evidence type="ECO:0000313" key="1">
    <source>
        <dbReference type="EMBL" id="AXK43909.1"/>
    </source>
</evidence>
<proteinExistence type="predicted"/>
<keyword evidence="2" id="KW-1185">Reference proteome</keyword>
<dbReference type="KEGG" id="err:DVR09_15760"/>
<geneLocation type="plasmid" evidence="1 2">
    <name>unnamed</name>
</geneLocation>
<protein>
    <submittedName>
        <fullName evidence="1">Uncharacterized protein</fullName>
    </submittedName>
</protein>
<keyword evidence="1" id="KW-0614">Plasmid</keyword>
<evidence type="ECO:0000313" key="2">
    <source>
        <dbReference type="Proteomes" id="UP000254508"/>
    </source>
</evidence>
<organism evidence="1 2">
    <name type="scientific">Erythrobacter aureus</name>
    <dbReference type="NCBI Taxonomy" id="2182384"/>
    <lineage>
        <taxon>Bacteria</taxon>
        <taxon>Pseudomonadati</taxon>
        <taxon>Pseudomonadota</taxon>
        <taxon>Alphaproteobacteria</taxon>
        <taxon>Sphingomonadales</taxon>
        <taxon>Erythrobacteraceae</taxon>
        <taxon>Erythrobacter/Porphyrobacter group</taxon>
        <taxon>Erythrobacter</taxon>
    </lineage>
</organism>
<dbReference type="RefSeq" id="WP_115418222.1">
    <property type="nucleotide sequence ID" value="NZ_CP031358.1"/>
</dbReference>
<sequence length="220" mass="23767">MSNATARRFQPIFPALIVPETVEALRTAKGADYTRMTGAQVLRKGKAPITRTVMAFGRSHDAVKNLLVPGKPVELAVQHDGGSIKVIGLPRAKAEKSDMPAASLAAVTTADIATLSDEISSVLWLFNIDEVAAESIVAEMISGVSERPAEEEEFLFDNAHAEVLETYGHVMLPLLHAGLDEQDSARITDLILELPAYQVLEDICTLREQQSVHGLLDQAA</sequence>
<name>A0A345YJ07_9SPHN</name>
<gene>
    <name evidence="1" type="ORF">DVR09_15760</name>
</gene>
<dbReference type="Proteomes" id="UP000254508">
    <property type="component" value="Plasmid unnamed"/>
</dbReference>
<accession>A0A345YJ07</accession>
<dbReference type="AlphaFoldDB" id="A0A345YJ07"/>
<dbReference type="EMBL" id="CP031358">
    <property type="protein sequence ID" value="AXK43909.1"/>
    <property type="molecule type" value="Genomic_DNA"/>
</dbReference>
<reference evidence="1 2" key="1">
    <citation type="submission" date="2018-07" db="EMBL/GenBank/DDBJ databases">
        <title>Genome sequence of Erythrobacter strain YH-07, an antagonistic bacterium isolated from Yellow Sea.</title>
        <authorList>
            <person name="Tang T."/>
            <person name="Liu Q."/>
            <person name="Sun X."/>
        </authorList>
    </citation>
    <scope>NUCLEOTIDE SEQUENCE [LARGE SCALE GENOMIC DNA]</scope>
    <source>
        <strain evidence="1 2">YH-07</strain>
        <plasmid evidence="1 2">unnamed</plasmid>
    </source>
</reference>